<sequence length="36" mass="4125">MRIIGHLPDRNMRPLMHADMQSDCCNDEEKAPDRAG</sequence>
<organism evidence="2 3">
    <name type="scientific">Caballeronia cordobensis</name>
    <name type="common">Burkholderia cordobensis</name>
    <dbReference type="NCBI Taxonomy" id="1353886"/>
    <lineage>
        <taxon>Bacteria</taxon>
        <taxon>Pseudomonadati</taxon>
        <taxon>Pseudomonadota</taxon>
        <taxon>Betaproteobacteria</taxon>
        <taxon>Burkholderiales</taxon>
        <taxon>Burkholderiaceae</taxon>
        <taxon>Caballeronia</taxon>
    </lineage>
</organism>
<proteinExistence type="predicted"/>
<reference evidence="3" key="1">
    <citation type="submission" date="2016-01" db="EMBL/GenBank/DDBJ databases">
        <authorList>
            <person name="Peeters C."/>
        </authorList>
    </citation>
    <scope>NUCLEOTIDE SEQUENCE [LARGE SCALE GENOMIC DNA]</scope>
</reference>
<evidence type="ECO:0000256" key="1">
    <source>
        <dbReference type="SAM" id="MobiDB-lite"/>
    </source>
</evidence>
<dbReference type="Proteomes" id="UP000054740">
    <property type="component" value="Unassembled WGS sequence"/>
</dbReference>
<keyword evidence="3" id="KW-1185">Reference proteome</keyword>
<feature type="region of interest" description="Disordered" evidence="1">
    <location>
        <begin position="14"/>
        <end position="36"/>
    </location>
</feature>
<name>A0A158IMV2_CABCO</name>
<dbReference type="AlphaFoldDB" id="A0A158IMV2"/>
<evidence type="ECO:0000313" key="3">
    <source>
        <dbReference type="Proteomes" id="UP000054740"/>
    </source>
</evidence>
<gene>
    <name evidence="2" type="ORF">AWB70_05124</name>
</gene>
<accession>A0A158IMV2</accession>
<dbReference type="EMBL" id="FCNY02000014">
    <property type="protein sequence ID" value="SAL57896.1"/>
    <property type="molecule type" value="Genomic_DNA"/>
</dbReference>
<feature type="compositionally biased region" description="Basic and acidic residues" evidence="1">
    <location>
        <begin position="27"/>
        <end position="36"/>
    </location>
</feature>
<protein>
    <submittedName>
        <fullName evidence="2">Uncharacterized protein</fullName>
    </submittedName>
</protein>
<evidence type="ECO:0000313" key="2">
    <source>
        <dbReference type="EMBL" id="SAL57896.1"/>
    </source>
</evidence>